<proteinExistence type="predicted"/>
<dbReference type="AlphaFoldDB" id="A0A433QVA3"/>
<keyword evidence="1" id="KW-0732">Signal</keyword>
<feature type="chain" id="PRO_5019018437" evidence="1">
    <location>
        <begin position="29"/>
        <end position="625"/>
    </location>
</feature>
<organism evidence="2 3">
    <name type="scientific">Jimgerdemannia flammicorona</name>
    <dbReference type="NCBI Taxonomy" id="994334"/>
    <lineage>
        <taxon>Eukaryota</taxon>
        <taxon>Fungi</taxon>
        <taxon>Fungi incertae sedis</taxon>
        <taxon>Mucoromycota</taxon>
        <taxon>Mucoromycotina</taxon>
        <taxon>Endogonomycetes</taxon>
        <taxon>Endogonales</taxon>
        <taxon>Endogonaceae</taxon>
        <taxon>Jimgerdemannia</taxon>
    </lineage>
</organism>
<evidence type="ECO:0000313" key="2">
    <source>
        <dbReference type="EMBL" id="RUS33729.1"/>
    </source>
</evidence>
<evidence type="ECO:0000256" key="1">
    <source>
        <dbReference type="SAM" id="SignalP"/>
    </source>
</evidence>
<evidence type="ECO:0000313" key="3">
    <source>
        <dbReference type="Proteomes" id="UP000274822"/>
    </source>
</evidence>
<accession>A0A433QVA3</accession>
<name>A0A433QVA3_9FUNG</name>
<comment type="caution">
    <text evidence="2">The sequence shown here is derived from an EMBL/GenBank/DDBJ whole genome shotgun (WGS) entry which is preliminary data.</text>
</comment>
<keyword evidence="3" id="KW-1185">Reference proteome</keyword>
<dbReference type="EMBL" id="RBNJ01000984">
    <property type="protein sequence ID" value="RUS33729.1"/>
    <property type="molecule type" value="Genomic_DNA"/>
</dbReference>
<gene>
    <name evidence="2" type="ORF">BC938DRAFT_484232</name>
</gene>
<reference evidence="2 3" key="1">
    <citation type="journal article" date="2018" name="New Phytol.">
        <title>Phylogenomics of Endogonaceae and evolution of mycorrhizas within Mucoromycota.</title>
        <authorList>
            <person name="Chang Y."/>
            <person name="Desiro A."/>
            <person name="Na H."/>
            <person name="Sandor L."/>
            <person name="Lipzen A."/>
            <person name="Clum A."/>
            <person name="Barry K."/>
            <person name="Grigoriev I.V."/>
            <person name="Martin F.M."/>
            <person name="Stajich J.E."/>
            <person name="Smith M.E."/>
            <person name="Bonito G."/>
            <person name="Spatafora J.W."/>
        </authorList>
    </citation>
    <scope>NUCLEOTIDE SEQUENCE [LARGE SCALE GENOMIC DNA]</scope>
    <source>
        <strain evidence="2 3">AD002</strain>
    </source>
</reference>
<feature type="signal peptide" evidence="1">
    <location>
        <begin position="1"/>
        <end position="28"/>
    </location>
</feature>
<sequence length="625" mass="69470">MRSLTELPPILLFQFLLYLTLIISPVTSQYDGNQPQRWDLVSDRHHGQTYRPYTPESTTNTKRSQAFTPNYEIQLHDTRYTISRIGEGGTRGKPHNGNDYDYDHHGLGSYNLVADQTSSTRGRPTATAGSSFYQPRARQNTTDSKVYINITISLMCDYGIENTDFCIQKVANAIASAAMYLNSVVNLMTPIKVCATYCSFCTNGCSNNTLGWAAPGSQWTLPNLANVDPNYLYPQSLAKQLVPFNISMNWNECDIIAEFNHDAYMAGIKNAPIVTSDVTNTTNTTSVNLIPSGGLFWFSSDPQIRSDQVDMKYLILHELIHGFGFISSWGAYFLSSGSPYNDFLGSVLSTQQLQLLTPSPMVTTDLNGITYMSGFLPSMIFDKFLIGIDPSNPSSPPQSLGTLGEQIQSLCSPNQGSFVLDFVKKLLNTPSAADAARQLWRIVNANQTLFFQFPTDQPSPYVSYSNLTMYTTSNTTLSTSEQSVTNFRPGVSISHVDSQYVTTTEFLLRYTPPLGLTLDDISRQTQQNSQTISYTVMVNGTLETKQYDSPIGPGILHVLESMGYSTVLMPRQYPAQPSSDKMWEPKRSSVCLPQTKSEATRGSWTRGWALAYWMTLVGGWTLQLA</sequence>
<dbReference type="Proteomes" id="UP000274822">
    <property type="component" value="Unassembled WGS sequence"/>
</dbReference>
<protein>
    <submittedName>
        <fullName evidence="2">Uncharacterized protein</fullName>
    </submittedName>
</protein>